<dbReference type="InterPro" id="IPR036188">
    <property type="entry name" value="FAD/NAD-bd_sf"/>
</dbReference>
<dbReference type="AlphaFoldDB" id="A0A1M6J522"/>
<proteinExistence type="predicted"/>
<keyword evidence="1" id="KW-0560">Oxidoreductase</keyword>
<dbReference type="PANTHER" id="PTHR42949:SF3">
    <property type="entry name" value="ANAEROBIC GLYCEROL-3-PHOSPHATE DEHYDROGENASE SUBUNIT B"/>
    <property type="match status" value="1"/>
</dbReference>
<dbReference type="Pfam" id="PF07992">
    <property type="entry name" value="Pyr_redox_2"/>
    <property type="match status" value="1"/>
</dbReference>
<evidence type="ECO:0000256" key="1">
    <source>
        <dbReference type="ARBA" id="ARBA00023002"/>
    </source>
</evidence>
<organism evidence="3 4">
    <name type="scientific">Dethiosulfatibacter aminovorans DSM 17477</name>
    <dbReference type="NCBI Taxonomy" id="1121476"/>
    <lineage>
        <taxon>Bacteria</taxon>
        <taxon>Bacillati</taxon>
        <taxon>Bacillota</taxon>
        <taxon>Tissierellia</taxon>
        <taxon>Dethiosulfatibacter</taxon>
    </lineage>
</organism>
<dbReference type="PRINTS" id="PR00469">
    <property type="entry name" value="PNDRDTASEII"/>
</dbReference>
<dbReference type="InterPro" id="IPR023753">
    <property type="entry name" value="FAD/NAD-binding_dom"/>
</dbReference>
<protein>
    <submittedName>
        <fullName evidence="3">Sarcosine oxidase subunit alpha</fullName>
    </submittedName>
</protein>
<dbReference type="PANTHER" id="PTHR42949">
    <property type="entry name" value="ANAEROBIC GLYCEROL-3-PHOSPHATE DEHYDROGENASE SUBUNIT B"/>
    <property type="match status" value="1"/>
</dbReference>
<feature type="domain" description="FAD/NAD(P)-binding" evidence="2">
    <location>
        <begin position="5"/>
        <end position="310"/>
    </location>
</feature>
<dbReference type="SUPFAM" id="SSF51905">
    <property type="entry name" value="FAD/NAD(P)-binding domain"/>
    <property type="match status" value="1"/>
</dbReference>
<gene>
    <name evidence="3" type="ORF">SAMN02745751_02502</name>
</gene>
<evidence type="ECO:0000313" key="4">
    <source>
        <dbReference type="Proteomes" id="UP000184052"/>
    </source>
</evidence>
<dbReference type="GO" id="GO:0016491">
    <property type="term" value="F:oxidoreductase activity"/>
    <property type="evidence" value="ECO:0007669"/>
    <property type="project" value="UniProtKB-KW"/>
</dbReference>
<sequence length="365" mass="39669">MKTTEIAIVGGGPAGLCAAISAASSGAKVTVIERNSNLGGQLVKQTHMFFGSEKQYASTRGIDIPEILFKKLEEYKENIEIINNTNVVGLYEDGMITLMEDESKYYKIKPEAVIVATGASEKFLSFKNNDLPGIYGAGAVQTLMNVYGVRPGDKVLMVGAGNIGLIVSYQLMQAGVKVEAVIDAAPKIGGYHVHASKIRRMGIPILTRHTVVEAKGEEYLEKAVICELDEKWNPIEGTEKELDVDVMCISVGLAPLNELLSMVGCEMKYVPSLSGFVPMRYDNYETTVENIFTAGDSSGVEEASAAMVEGYLAGLCTAKKVGKVHENYDELLNDYKSQLNSLRSGPVGKHIRDGIDQIERRRDNA</sequence>
<reference evidence="3 4" key="1">
    <citation type="submission" date="2016-11" db="EMBL/GenBank/DDBJ databases">
        <authorList>
            <person name="Jaros S."/>
            <person name="Januszkiewicz K."/>
            <person name="Wedrychowicz H."/>
        </authorList>
    </citation>
    <scope>NUCLEOTIDE SEQUENCE [LARGE SCALE GENOMIC DNA]</scope>
    <source>
        <strain evidence="3 4">DSM 17477</strain>
    </source>
</reference>
<dbReference type="PRINTS" id="PR00368">
    <property type="entry name" value="FADPNR"/>
</dbReference>
<dbReference type="InterPro" id="IPR051691">
    <property type="entry name" value="Metab_Enz_Cyan_OpOx_G3PDH"/>
</dbReference>
<dbReference type="Gene3D" id="3.50.50.60">
    <property type="entry name" value="FAD/NAD(P)-binding domain"/>
    <property type="match status" value="2"/>
</dbReference>
<dbReference type="STRING" id="1121476.SAMN02745751_02502"/>
<accession>A0A1M6J522</accession>
<dbReference type="EMBL" id="FQZL01000020">
    <property type="protein sequence ID" value="SHJ41729.1"/>
    <property type="molecule type" value="Genomic_DNA"/>
</dbReference>
<name>A0A1M6J522_9FIRM</name>
<dbReference type="Proteomes" id="UP000184052">
    <property type="component" value="Unassembled WGS sequence"/>
</dbReference>
<evidence type="ECO:0000313" key="3">
    <source>
        <dbReference type="EMBL" id="SHJ41729.1"/>
    </source>
</evidence>
<dbReference type="RefSeq" id="WP_073049919.1">
    <property type="nucleotide sequence ID" value="NZ_FQZL01000020.1"/>
</dbReference>
<evidence type="ECO:0000259" key="2">
    <source>
        <dbReference type="Pfam" id="PF07992"/>
    </source>
</evidence>
<keyword evidence="4" id="KW-1185">Reference proteome</keyword>